<evidence type="ECO:0000313" key="8">
    <source>
        <dbReference type="Proteomes" id="UP000588017"/>
    </source>
</evidence>
<dbReference type="InterPro" id="IPR006311">
    <property type="entry name" value="TAT_signal"/>
</dbReference>
<accession>A0A841KCJ6</accession>
<evidence type="ECO:0000256" key="3">
    <source>
        <dbReference type="ARBA" id="ARBA00022801"/>
    </source>
</evidence>
<comment type="caution">
    <text evidence="7">The sequence shown here is derived from an EMBL/GenBank/DDBJ whole genome shotgun (WGS) entry which is preliminary data.</text>
</comment>
<keyword evidence="8" id="KW-1185">Reference proteome</keyword>
<evidence type="ECO:0000313" key="7">
    <source>
        <dbReference type="EMBL" id="MBB6168644.1"/>
    </source>
</evidence>
<dbReference type="InterPro" id="IPR036866">
    <property type="entry name" value="RibonucZ/Hydroxyglut_hydro"/>
</dbReference>
<dbReference type="EMBL" id="JACHEH010000005">
    <property type="protein sequence ID" value="MBB6168644.1"/>
    <property type="molecule type" value="Genomic_DNA"/>
</dbReference>
<dbReference type="PANTHER" id="PTHR42978">
    <property type="entry name" value="QUORUM-QUENCHING LACTONASE YTNP-RELATED-RELATED"/>
    <property type="match status" value="1"/>
</dbReference>
<dbReference type="SUPFAM" id="SSF56281">
    <property type="entry name" value="Metallo-hydrolase/oxidoreductase"/>
    <property type="match status" value="1"/>
</dbReference>
<keyword evidence="4" id="KW-0862">Zinc</keyword>
<name>A0A841KCJ6_9HYPH</name>
<dbReference type="Gene3D" id="3.60.15.10">
    <property type="entry name" value="Ribonuclease Z/Hydroxyacylglutathione hydrolase-like"/>
    <property type="match status" value="1"/>
</dbReference>
<reference evidence="7 8" key="1">
    <citation type="submission" date="2020-08" db="EMBL/GenBank/DDBJ databases">
        <title>Genomic Encyclopedia of Type Strains, Phase IV (KMG-IV): sequencing the most valuable type-strain genomes for metagenomic binning, comparative biology and taxonomic classification.</title>
        <authorList>
            <person name="Goeker M."/>
        </authorList>
    </citation>
    <scope>NUCLEOTIDE SEQUENCE [LARGE SCALE GENOMIC DNA]</scope>
    <source>
        <strain evidence="7 8">DSM 101465</strain>
    </source>
</reference>
<organism evidence="7 8">
    <name type="scientific">Chelatococcus composti</name>
    <dbReference type="NCBI Taxonomy" id="1743235"/>
    <lineage>
        <taxon>Bacteria</taxon>
        <taxon>Pseudomonadati</taxon>
        <taxon>Pseudomonadota</taxon>
        <taxon>Alphaproteobacteria</taxon>
        <taxon>Hyphomicrobiales</taxon>
        <taxon>Chelatococcaceae</taxon>
        <taxon>Chelatococcus</taxon>
    </lineage>
</organism>
<feature type="domain" description="Metallo-beta-lactamase" evidence="6">
    <location>
        <begin position="86"/>
        <end position="291"/>
    </location>
</feature>
<dbReference type="Proteomes" id="UP000588017">
    <property type="component" value="Unassembled WGS sequence"/>
</dbReference>
<feature type="signal peptide" evidence="5">
    <location>
        <begin position="1"/>
        <end position="24"/>
    </location>
</feature>
<dbReference type="InterPro" id="IPR001279">
    <property type="entry name" value="Metallo-B-lactamas"/>
</dbReference>
<dbReference type="GO" id="GO:0016787">
    <property type="term" value="F:hydrolase activity"/>
    <property type="evidence" value="ECO:0007669"/>
    <property type="project" value="UniProtKB-KW"/>
</dbReference>
<dbReference type="Pfam" id="PF00753">
    <property type="entry name" value="Lactamase_B"/>
    <property type="match status" value="1"/>
</dbReference>
<dbReference type="AlphaFoldDB" id="A0A841KCJ6"/>
<sequence length="318" mass="33713">MDRRSFLSLVPAAAAAAVARPALAAAPMAGFPAPGFHRMKLGDYELTALLDGVLPVPLADLYNNTTPEHVEEALGAAFLRSPVELSVNAFLLNTGERLVLIDAGTGSLLGPSLGRLPAALKASGYSPEQVDDIILTHIHADHSGGLVAGGEPVFPKATVHANRRDVDYWLNPANRDAAPAGKKESFVNAIASLAPYREAGRLMPFDDDAEPVPGFRTVLRPGHTPGHSAVVVDSRGEKLVLWGDITHGDVIQFDEPGIGIAFDEDSEAAAATRALAFAEAADERYLVGGAHIRFPGLGHVRRDERGYDWVPVNYSLPG</sequence>
<protein>
    <submittedName>
        <fullName evidence="7">Glyoxylase-like metal-dependent hydrolase (Beta-lactamase superfamily II)</fullName>
    </submittedName>
</protein>
<dbReference type="SMART" id="SM00849">
    <property type="entry name" value="Lactamase_B"/>
    <property type="match status" value="1"/>
</dbReference>
<gene>
    <name evidence="7" type="ORF">HNQ73_002281</name>
</gene>
<evidence type="ECO:0000256" key="1">
    <source>
        <dbReference type="ARBA" id="ARBA00007749"/>
    </source>
</evidence>
<proteinExistence type="inferred from homology"/>
<dbReference type="InterPro" id="IPR051013">
    <property type="entry name" value="MBL_superfamily_lactonases"/>
</dbReference>
<dbReference type="GO" id="GO:0046872">
    <property type="term" value="F:metal ion binding"/>
    <property type="evidence" value="ECO:0007669"/>
    <property type="project" value="UniProtKB-KW"/>
</dbReference>
<dbReference type="PANTHER" id="PTHR42978:SF6">
    <property type="entry name" value="QUORUM-QUENCHING LACTONASE YTNP-RELATED"/>
    <property type="match status" value="1"/>
</dbReference>
<keyword evidence="5" id="KW-0732">Signal</keyword>
<evidence type="ECO:0000256" key="5">
    <source>
        <dbReference type="SAM" id="SignalP"/>
    </source>
</evidence>
<evidence type="ECO:0000256" key="2">
    <source>
        <dbReference type="ARBA" id="ARBA00022723"/>
    </source>
</evidence>
<keyword evidence="2" id="KW-0479">Metal-binding</keyword>
<dbReference type="CDD" id="cd07720">
    <property type="entry name" value="OPHC2-like_MBL-fold"/>
    <property type="match status" value="1"/>
</dbReference>
<dbReference type="PROSITE" id="PS51318">
    <property type="entry name" value="TAT"/>
    <property type="match status" value="1"/>
</dbReference>
<comment type="similarity">
    <text evidence="1">Belongs to the metallo-beta-lactamase superfamily.</text>
</comment>
<keyword evidence="3 7" id="KW-0378">Hydrolase</keyword>
<feature type="chain" id="PRO_5032911025" evidence="5">
    <location>
        <begin position="25"/>
        <end position="318"/>
    </location>
</feature>
<evidence type="ECO:0000259" key="6">
    <source>
        <dbReference type="SMART" id="SM00849"/>
    </source>
</evidence>
<dbReference type="RefSeq" id="WP_183334984.1">
    <property type="nucleotide sequence ID" value="NZ_BMHX01000005.1"/>
</dbReference>
<evidence type="ECO:0000256" key="4">
    <source>
        <dbReference type="ARBA" id="ARBA00022833"/>
    </source>
</evidence>